<reference evidence="2 3" key="1">
    <citation type="submission" date="2016-04" db="EMBL/GenBank/DDBJ databases">
        <title>A degradative enzymes factory behind the ericoid mycorrhizal symbiosis.</title>
        <authorList>
            <consortium name="DOE Joint Genome Institute"/>
            <person name="Martino E."/>
            <person name="Morin E."/>
            <person name="Grelet G."/>
            <person name="Kuo A."/>
            <person name="Kohler A."/>
            <person name="Daghino S."/>
            <person name="Barry K."/>
            <person name="Choi C."/>
            <person name="Cichocki N."/>
            <person name="Clum A."/>
            <person name="Copeland A."/>
            <person name="Hainaut M."/>
            <person name="Haridas S."/>
            <person name="Labutti K."/>
            <person name="Lindquist E."/>
            <person name="Lipzen A."/>
            <person name="Khouja H.-R."/>
            <person name="Murat C."/>
            <person name="Ohm R."/>
            <person name="Olson A."/>
            <person name="Spatafora J."/>
            <person name="Veneault-Fourrey C."/>
            <person name="Henrissat B."/>
            <person name="Grigoriev I."/>
            <person name="Martin F."/>
            <person name="Perotto S."/>
        </authorList>
    </citation>
    <scope>NUCLEOTIDE SEQUENCE [LARGE SCALE GENOMIC DNA]</scope>
    <source>
        <strain evidence="2 3">E</strain>
    </source>
</reference>
<evidence type="ECO:0000313" key="3">
    <source>
        <dbReference type="Proteomes" id="UP000235371"/>
    </source>
</evidence>
<keyword evidence="3" id="KW-1185">Reference proteome</keyword>
<organism evidence="2 3">
    <name type="scientific">Hyaloscypha bicolor E</name>
    <dbReference type="NCBI Taxonomy" id="1095630"/>
    <lineage>
        <taxon>Eukaryota</taxon>
        <taxon>Fungi</taxon>
        <taxon>Dikarya</taxon>
        <taxon>Ascomycota</taxon>
        <taxon>Pezizomycotina</taxon>
        <taxon>Leotiomycetes</taxon>
        <taxon>Helotiales</taxon>
        <taxon>Hyaloscyphaceae</taxon>
        <taxon>Hyaloscypha</taxon>
        <taxon>Hyaloscypha bicolor</taxon>
    </lineage>
</organism>
<feature type="region of interest" description="Disordered" evidence="1">
    <location>
        <begin position="31"/>
        <end position="59"/>
    </location>
</feature>
<dbReference type="OrthoDB" id="3519301at2759"/>
<gene>
    <name evidence="2" type="ORF">K444DRAFT_136263</name>
</gene>
<protein>
    <submittedName>
        <fullName evidence="2">Uncharacterized protein</fullName>
    </submittedName>
</protein>
<dbReference type="AlphaFoldDB" id="A0A2J6STM5"/>
<proteinExistence type="predicted"/>
<name>A0A2J6STM5_9HELO</name>
<dbReference type="Proteomes" id="UP000235371">
    <property type="component" value="Unassembled WGS sequence"/>
</dbReference>
<feature type="compositionally biased region" description="Basic and acidic residues" evidence="1">
    <location>
        <begin position="39"/>
        <end position="51"/>
    </location>
</feature>
<accession>A0A2J6STM5</accession>
<dbReference type="GeneID" id="36578593"/>
<sequence>MISPGNNAAHAGDLVADVALFELGYMKGFDPFPNTDSGSETKEKEQERAEVGEGDEDEEMEDGYEIGEYGFEYHFESRYKNLCKELYGDEFEHWQEENVWGGREREVRDMTATMAISCGNFFAGETESGDSNFDRFNVLVEELNRFKCLIDEQCSTREERVKMFEESEEVGARLGQMRGIVKETSHWAFRHRTCGGKKVEMALSSSPHATPEWCGVHTSLVGVEVGMDS</sequence>
<evidence type="ECO:0000256" key="1">
    <source>
        <dbReference type="SAM" id="MobiDB-lite"/>
    </source>
</evidence>
<dbReference type="RefSeq" id="XP_024731042.1">
    <property type="nucleotide sequence ID" value="XM_024870511.1"/>
</dbReference>
<dbReference type="EMBL" id="KZ613866">
    <property type="protein sequence ID" value="PMD54138.1"/>
    <property type="molecule type" value="Genomic_DNA"/>
</dbReference>
<evidence type="ECO:0000313" key="2">
    <source>
        <dbReference type="EMBL" id="PMD54138.1"/>
    </source>
</evidence>
<dbReference type="InParanoid" id="A0A2J6STM5"/>